<feature type="compositionally biased region" description="Basic and acidic residues" evidence="4">
    <location>
        <begin position="1"/>
        <end position="12"/>
    </location>
</feature>
<evidence type="ECO:0000313" key="9">
    <source>
        <dbReference type="Proteomes" id="UP000697297"/>
    </source>
</evidence>
<dbReference type="GO" id="GO:0005524">
    <property type="term" value="F:ATP binding"/>
    <property type="evidence" value="ECO:0007669"/>
    <property type="project" value="InterPro"/>
</dbReference>
<dbReference type="Gene3D" id="3.40.470.10">
    <property type="entry name" value="Uracil-DNA glycosylase-like domain"/>
    <property type="match status" value="1"/>
</dbReference>
<proteinExistence type="predicted"/>
<evidence type="ECO:0000259" key="6">
    <source>
        <dbReference type="Pfam" id="PF03167"/>
    </source>
</evidence>
<evidence type="ECO:0000256" key="4">
    <source>
        <dbReference type="SAM" id="MobiDB-lite"/>
    </source>
</evidence>
<feature type="domain" description="Uracil-DNA glycosylase-like" evidence="6">
    <location>
        <begin position="37"/>
        <end position="192"/>
    </location>
</feature>
<dbReference type="GO" id="GO:0016301">
    <property type="term" value="F:kinase activity"/>
    <property type="evidence" value="ECO:0007669"/>
    <property type="project" value="InterPro"/>
</dbReference>
<dbReference type="InterPro" id="IPR006083">
    <property type="entry name" value="PRK/URK"/>
</dbReference>
<feature type="domain" description="Phosphoribulokinase/uridine kinase" evidence="5">
    <location>
        <begin position="278"/>
        <end position="430"/>
    </location>
</feature>
<dbReference type="GO" id="GO:0004844">
    <property type="term" value="F:uracil DNA N-glycosylase activity"/>
    <property type="evidence" value="ECO:0007669"/>
    <property type="project" value="TreeGrafter"/>
</dbReference>
<dbReference type="GO" id="GO:0008263">
    <property type="term" value="F:pyrimidine-specific mismatch base pair DNA N-glycosylase activity"/>
    <property type="evidence" value="ECO:0007669"/>
    <property type="project" value="TreeGrafter"/>
</dbReference>
<dbReference type="Pfam" id="PF03167">
    <property type="entry name" value="UDG"/>
    <property type="match status" value="1"/>
</dbReference>
<comment type="caution">
    <text evidence="7">The sequence shown here is derived from an EMBL/GenBank/DDBJ whole genome shotgun (WGS) entry which is preliminary data.</text>
</comment>
<dbReference type="EMBL" id="JAHLUH010000006">
    <property type="protein sequence ID" value="KAG7727730.1"/>
    <property type="molecule type" value="Genomic_DNA"/>
</dbReference>
<evidence type="ECO:0000313" key="10">
    <source>
        <dbReference type="Proteomes" id="UP000738402"/>
    </source>
</evidence>
<dbReference type="AlphaFoldDB" id="A0AAN6I1H6"/>
<name>A0AAN6I1H6_9ASCO</name>
<evidence type="ECO:0000313" key="8">
    <source>
        <dbReference type="EMBL" id="KAG7764635.1"/>
    </source>
</evidence>
<keyword evidence="2" id="KW-0378">Hydrolase</keyword>
<gene>
    <name evidence="7" type="ORF">KL933_002664</name>
    <name evidence="8" type="ORF">KL946_003315</name>
</gene>
<dbReference type="PANTHER" id="PTHR12159">
    <property type="entry name" value="G/T AND G/U MISMATCH-SPECIFIC DNA GLYCOSYLASE"/>
    <property type="match status" value="1"/>
</dbReference>
<dbReference type="InterPro" id="IPR005122">
    <property type="entry name" value="Uracil-DNA_glycosylase-like"/>
</dbReference>
<reference evidence="7 9" key="1">
    <citation type="journal article" date="2021" name="G3 (Bethesda)">
        <title>Genomic diversity, chromosomal rearrangements, and interspecies hybridization in the ogataea polymorpha species complex.</title>
        <authorList>
            <person name="Hanson S.J."/>
            <person name="Cinneide E.O."/>
            <person name="Salzberg L.I."/>
            <person name="Wolfe K.H."/>
            <person name="McGowan J."/>
            <person name="Fitzpatrick D.A."/>
            <person name="Matlin K."/>
        </authorList>
    </citation>
    <scope>NUCLEOTIDE SEQUENCE</scope>
    <source>
        <strain evidence="8">81-436-3</strain>
        <strain evidence="7">83-405-1</strain>
    </source>
</reference>
<keyword evidence="3" id="KW-0234">DNA repair</keyword>
<dbReference type="InterPro" id="IPR027417">
    <property type="entry name" value="P-loop_NTPase"/>
</dbReference>
<sequence>MLKKYEYEEKQQKRVIRSKRPSPAPSKLPDLNPSLRPGLAVVFIGYNPSIRSSSLQHHYAHPTNLFWKLFNESGILSTVTHGAHSHPCSAKDDWDLLQYGIGFTDLVLRPTQNAGQLTKTEMAHNVPRLCAELRTNQPAVACFVGKGIWEQVCKTLGNKDALKNFSWGRQQLELEGCTIFVIPSTSGLVTISYKEKLGRWLELCDYVSSLGGDKTAKAGGVWGKIRGVQNTCDKYKRPLILDAEDAGMVPHVSGRDTDHLVDILVRLREQNSSRQRVIVAVCGAPGSGKSLITERVVRRLNERYGEQRGVVVPQDGFHYYMSELLQMADPETMVARRGADFTFNAEALVDLVKRIREHPEEEIYAPSFDHKIKDPVESSIVIRPENQVVILEGNYVCLDKEPWSQLSQVVDANWMVVARPELIRERIVRRHLEAGISKTKEEAEKRADGNDMVNGKYVIEHSRGIDLVIDNEEHVIEKI</sequence>
<evidence type="ECO:0000256" key="2">
    <source>
        <dbReference type="ARBA" id="ARBA00022801"/>
    </source>
</evidence>
<dbReference type="CDD" id="cd10028">
    <property type="entry name" value="UDG-F2_TDG_MUG"/>
    <property type="match status" value="1"/>
</dbReference>
<accession>A0AAN6I1H6</accession>
<dbReference type="SUPFAM" id="SSF52540">
    <property type="entry name" value="P-loop containing nucleoside triphosphate hydrolases"/>
    <property type="match status" value="1"/>
</dbReference>
<keyword evidence="9" id="KW-1185">Reference proteome</keyword>
<keyword evidence="1" id="KW-0227">DNA damage</keyword>
<evidence type="ECO:0000256" key="1">
    <source>
        <dbReference type="ARBA" id="ARBA00022763"/>
    </source>
</evidence>
<evidence type="ECO:0000256" key="3">
    <source>
        <dbReference type="ARBA" id="ARBA00023204"/>
    </source>
</evidence>
<dbReference type="PANTHER" id="PTHR12159:SF9">
    <property type="entry name" value="G_T MISMATCH-SPECIFIC THYMINE DNA GLYCOSYLASE"/>
    <property type="match status" value="1"/>
</dbReference>
<feature type="region of interest" description="Disordered" evidence="4">
    <location>
        <begin position="1"/>
        <end position="32"/>
    </location>
</feature>
<dbReference type="GO" id="GO:0006285">
    <property type="term" value="P:base-excision repair, AP site formation"/>
    <property type="evidence" value="ECO:0007669"/>
    <property type="project" value="InterPro"/>
</dbReference>
<dbReference type="EMBL" id="JAHLUN010000008">
    <property type="protein sequence ID" value="KAG7764635.1"/>
    <property type="molecule type" value="Genomic_DNA"/>
</dbReference>
<dbReference type="InterPro" id="IPR036895">
    <property type="entry name" value="Uracil-DNA_glycosylase-like_sf"/>
</dbReference>
<dbReference type="Proteomes" id="UP000738402">
    <property type="component" value="Unassembled WGS sequence"/>
</dbReference>
<dbReference type="SUPFAM" id="SSF52141">
    <property type="entry name" value="Uracil-DNA glycosylase-like"/>
    <property type="match status" value="1"/>
</dbReference>
<dbReference type="Proteomes" id="UP000697297">
    <property type="component" value="Unassembled WGS sequence"/>
</dbReference>
<dbReference type="InterPro" id="IPR015637">
    <property type="entry name" value="MUG/TDG"/>
</dbReference>
<dbReference type="Gene3D" id="3.40.50.300">
    <property type="entry name" value="P-loop containing nucleotide triphosphate hydrolases"/>
    <property type="match status" value="2"/>
</dbReference>
<protein>
    <submittedName>
        <fullName evidence="7">Uncharacterized protein</fullName>
    </submittedName>
</protein>
<evidence type="ECO:0000259" key="5">
    <source>
        <dbReference type="Pfam" id="PF00485"/>
    </source>
</evidence>
<evidence type="ECO:0000313" key="7">
    <source>
        <dbReference type="EMBL" id="KAG7727730.1"/>
    </source>
</evidence>
<dbReference type="Pfam" id="PF00485">
    <property type="entry name" value="PRK"/>
    <property type="match status" value="1"/>
</dbReference>
<organism evidence="7 10">
    <name type="scientific">Ogataea haglerorum</name>
    <dbReference type="NCBI Taxonomy" id="1937702"/>
    <lineage>
        <taxon>Eukaryota</taxon>
        <taxon>Fungi</taxon>
        <taxon>Dikarya</taxon>
        <taxon>Ascomycota</taxon>
        <taxon>Saccharomycotina</taxon>
        <taxon>Pichiomycetes</taxon>
        <taxon>Pichiales</taxon>
        <taxon>Pichiaceae</taxon>
        <taxon>Ogataea</taxon>
    </lineage>
</organism>